<dbReference type="InterPro" id="IPR004294">
    <property type="entry name" value="Carotenoid_Oase"/>
</dbReference>
<accession>A0ABM7IHD7</accession>
<keyword evidence="7" id="KW-1185">Reference proteome</keyword>
<dbReference type="PANTHER" id="PTHR10543:SF89">
    <property type="entry name" value="CAROTENOID 9,10(9',10')-CLEAVAGE DIOXYGENASE 1"/>
    <property type="match status" value="1"/>
</dbReference>
<keyword evidence="2 5" id="KW-0479">Metal-binding</keyword>
<reference evidence="6 7" key="1">
    <citation type="journal article" date="2019" name="Emerg. Microbes Infect.">
        <title>Comprehensive subspecies identification of 175 nontuberculous mycobacteria species based on 7547 genomic profiles.</title>
        <authorList>
            <person name="Matsumoto Y."/>
            <person name="Kinjo T."/>
            <person name="Motooka D."/>
            <person name="Nabeya D."/>
            <person name="Jung N."/>
            <person name="Uechi K."/>
            <person name="Horii T."/>
            <person name="Iida T."/>
            <person name="Fujita J."/>
            <person name="Nakamura S."/>
        </authorList>
    </citation>
    <scope>NUCLEOTIDE SEQUENCE [LARGE SCALE GENOMIC DNA]</scope>
    <source>
        <strain evidence="6 7">JCM 15296</strain>
    </source>
</reference>
<dbReference type="EC" id="1.13.11.-" evidence="5"/>
<proteinExistence type="inferred from homology"/>
<evidence type="ECO:0000256" key="4">
    <source>
        <dbReference type="ARBA" id="ARBA00023004"/>
    </source>
</evidence>
<keyword evidence="4 5" id="KW-0408">Iron</keyword>
<evidence type="ECO:0000256" key="1">
    <source>
        <dbReference type="ARBA" id="ARBA00006787"/>
    </source>
</evidence>
<gene>
    <name evidence="6" type="ORF">MAUB_40380</name>
</gene>
<organism evidence="6 7">
    <name type="scientific">Mycolicibacterium aubagnense</name>
    <dbReference type="NCBI Taxonomy" id="319707"/>
    <lineage>
        <taxon>Bacteria</taxon>
        <taxon>Bacillati</taxon>
        <taxon>Actinomycetota</taxon>
        <taxon>Actinomycetes</taxon>
        <taxon>Mycobacteriales</taxon>
        <taxon>Mycobacteriaceae</taxon>
        <taxon>Mycolicibacterium</taxon>
    </lineage>
</organism>
<evidence type="ECO:0000256" key="3">
    <source>
        <dbReference type="ARBA" id="ARBA00023002"/>
    </source>
</evidence>
<name>A0ABM7IHD7_9MYCO</name>
<keyword evidence="3 5" id="KW-0560">Oxidoreductase</keyword>
<comment type="cofactor">
    <cofactor evidence="5">
        <name>Fe(2+)</name>
        <dbReference type="ChEBI" id="CHEBI:29033"/>
    </cofactor>
    <text evidence="5">Binds 1 Fe(2+) ion per subunit.</text>
</comment>
<dbReference type="Proteomes" id="UP000465609">
    <property type="component" value="Chromosome"/>
</dbReference>
<evidence type="ECO:0000313" key="6">
    <source>
        <dbReference type="EMBL" id="BBX86165.1"/>
    </source>
</evidence>
<dbReference type="RefSeq" id="WP_138228570.1">
    <property type="nucleotide sequence ID" value="NZ_AP022577.1"/>
</dbReference>
<evidence type="ECO:0000256" key="2">
    <source>
        <dbReference type="ARBA" id="ARBA00022723"/>
    </source>
</evidence>
<comment type="similarity">
    <text evidence="1 5">Belongs to the carotenoid oxygenase family.</text>
</comment>
<dbReference type="Pfam" id="PF03055">
    <property type="entry name" value="RPE65"/>
    <property type="match status" value="1"/>
</dbReference>
<sequence length="478" mass="52571">MTITSNDEAIGLLGMYRAAREQPDEVTLPITGSVPQELRGTLYRNGPADWESGGFNGAHPFDGDGLMVKFTITDGTVRFRSRYVDTPKRRKELRGQGAHIRGVYTQARRFRDNVGRPPADAANTHAVVHADRLLALSDAGRPWLVDLDDLSTLGPCTFDGQLPSFSRFSPHPRIDPATGELFNFGFDFAPSLEGPTVACLRCFRVDPAGRLSQLATVPLEHIYIQHDFAITPQFLVFALAPITVDPVTAALAALGKGTLGDSADYRPQQGMKVILVPRAGGKPRIIECDPLVYVHVDNAYEDRGDVVLDLVRHESFAFLSQAAKRFRTEPLPVAGWPARLRISTGGTVTVTDYPSPATEFPTHDERRTGREHRYTYLASAEQDSAAIVKLDRQTNTQRLHAFSTETFPGEPIFVPKAHNADEDDGWLLVVTYNAAEHRTELHILDAAAIENPAHAIATLPGHQFPGFHGSFTERITPP</sequence>
<evidence type="ECO:0000313" key="7">
    <source>
        <dbReference type="Proteomes" id="UP000465609"/>
    </source>
</evidence>
<dbReference type="EMBL" id="AP022577">
    <property type="protein sequence ID" value="BBX86165.1"/>
    <property type="molecule type" value="Genomic_DNA"/>
</dbReference>
<evidence type="ECO:0000256" key="5">
    <source>
        <dbReference type="RuleBase" id="RU364048"/>
    </source>
</evidence>
<dbReference type="PANTHER" id="PTHR10543">
    <property type="entry name" value="BETA-CAROTENE DIOXYGENASE"/>
    <property type="match status" value="1"/>
</dbReference>
<keyword evidence="5" id="KW-0223">Dioxygenase</keyword>
<protein>
    <recommendedName>
        <fullName evidence="5">Dioxygenase</fullName>
        <ecNumber evidence="5">1.13.11.-</ecNumber>
    </recommendedName>
</protein>